<dbReference type="EMBL" id="KI913278">
    <property type="protein sequence ID" value="ETV64726.1"/>
    <property type="molecule type" value="Genomic_DNA"/>
</dbReference>
<sequence>MDLTFSMIPCSETCLQAQLCPNLEELTVRNAEDGFLEQLLDAYTTSTTHPYRLTRLSLMAGHADVGYDAVVAALSSPDHPVSRVLRSLYIDVRGWDDEDVESLSTRLQHLLMTNSHLRDLTLCASPTWPPDDDVDPLHAGGWTVLLLPLRQRLAALSVLRRINLPIALMASILSMAGRHVKRFLMERKDDDD</sequence>
<organism evidence="1">
    <name type="scientific">Aphanomyces astaci</name>
    <name type="common">Crayfish plague agent</name>
    <dbReference type="NCBI Taxonomy" id="112090"/>
    <lineage>
        <taxon>Eukaryota</taxon>
        <taxon>Sar</taxon>
        <taxon>Stramenopiles</taxon>
        <taxon>Oomycota</taxon>
        <taxon>Saprolegniomycetes</taxon>
        <taxon>Saprolegniales</taxon>
        <taxon>Verrucalvaceae</taxon>
        <taxon>Aphanomyces</taxon>
    </lineage>
</organism>
<reference evidence="1" key="1">
    <citation type="submission" date="2013-12" db="EMBL/GenBank/DDBJ databases">
        <title>The Genome Sequence of Aphanomyces astaci APO3.</title>
        <authorList>
            <consortium name="The Broad Institute Genomics Platform"/>
            <person name="Russ C."/>
            <person name="Tyler B."/>
            <person name="van West P."/>
            <person name="Dieguez-Uribeondo J."/>
            <person name="Young S.K."/>
            <person name="Zeng Q."/>
            <person name="Gargeya S."/>
            <person name="Fitzgerald M."/>
            <person name="Abouelleil A."/>
            <person name="Alvarado L."/>
            <person name="Chapman S.B."/>
            <person name="Gainer-Dewar J."/>
            <person name="Goldberg J."/>
            <person name="Griggs A."/>
            <person name="Gujja S."/>
            <person name="Hansen M."/>
            <person name="Howarth C."/>
            <person name="Imamovic A."/>
            <person name="Ireland A."/>
            <person name="Larimer J."/>
            <person name="McCowan C."/>
            <person name="Murphy C."/>
            <person name="Pearson M."/>
            <person name="Poon T.W."/>
            <person name="Priest M."/>
            <person name="Roberts A."/>
            <person name="Saif S."/>
            <person name="Shea T."/>
            <person name="Sykes S."/>
            <person name="Wortman J."/>
            <person name="Nusbaum C."/>
            <person name="Birren B."/>
        </authorList>
    </citation>
    <scope>NUCLEOTIDE SEQUENCE [LARGE SCALE GENOMIC DNA]</scope>
    <source>
        <strain evidence="1">APO3</strain>
    </source>
</reference>
<dbReference type="RefSeq" id="XP_009845798.1">
    <property type="nucleotide sequence ID" value="XM_009847496.1"/>
</dbReference>
<gene>
    <name evidence="1" type="ORF">H257_18442</name>
</gene>
<protein>
    <submittedName>
        <fullName evidence="1">Uncharacterized protein</fullName>
    </submittedName>
</protein>
<dbReference type="GeneID" id="20820438"/>
<dbReference type="OrthoDB" id="10598549at2759"/>
<proteinExistence type="predicted"/>
<dbReference type="AlphaFoldDB" id="W4FD21"/>
<accession>W4FD21</accession>
<evidence type="ECO:0000313" key="1">
    <source>
        <dbReference type="EMBL" id="ETV64726.1"/>
    </source>
</evidence>
<dbReference type="VEuPathDB" id="FungiDB:H257_18442"/>
<name>W4FD21_APHAT</name>